<evidence type="ECO:0000313" key="3">
    <source>
        <dbReference type="Proteomes" id="UP000007564"/>
    </source>
</evidence>
<accession>A0A0C6P6D5</accession>
<evidence type="ECO:0000256" key="1">
    <source>
        <dbReference type="SAM" id="SignalP"/>
    </source>
</evidence>
<dbReference type="AlphaFoldDB" id="A0A0C6P6D5"/>
<dbReference type="EMBL" id="HE965806">
    <property type="protein sequence ID" value="CCJ53821.1"/>
    <property type="molecule type" value="Genomic_DNA"/>
</dbReference>
<dbReference type="Proteomes" id="UP000007564">
    <property type="component" value="Chromosome"/>
</dbReference>
<feature type="chain" id="PRO_5002197525" evidence="1">
    <location>
        <begin position="22"/>
        <end position="106"/>
    </location>
</feature>
<sequence>MKTMQAALAAALMAATASAGAQYVIDVQDMNGAWKKADPNAVGLTNLQIATGAAQQQCVDRGIPGEQKRAANVIDKTTGVVIEEIDCAAWRKQAEILARKAAASRH</sequence>
<name>A0A0C6P6D5_BORBO</name>
<evidence type="ECO:0000313" key="2">
    <source>
        <dbReference type="EMBL" id="CCJ53821.1"/>
    </source>
</evidence>
<keyword evidence="1" id="KW-0732">Signal</keyword>
<dbReference type="GeneID" id="56479767"/>
<dbReference type="RefSeq" id="WP_003809757.1">
    <property type="nucleotide sequence ID" value="NC_019382.1"/>
</dbReference>
<dbReference type="HOGENOM" id="CLU_2217944_0_0_4"/>
<feature type="signal peptide" evidence="1">
    <location>
        <begin position="1"/>
        <end position="21"/>
    </location>
</feature>
<protein>
    <submittedName>
        <fullName evidence="2">Putative exported protein</fullName>
    </submittedName>
</protein>
<dbReference type="KEGG" id="bbh:BN112_1904"/>
<proteinExistence type="predicted"/>
<gene>
    <name evidence="2" type="ORF">BN112_1904</name>
</gene>
<organism evidence="2 3">
    <name type="scientific">Bordetella bronchiseptica 253</name>
    <dbReference type="NCBI Taxonomy" id="568707"/>
    <lineage>
        <taxon>Bacteria</taxon>
        <taxon>Pseudomonadati</taxon>
        <taxon>Pseudomonadota</taxon>
        <taxon>Betaproteobacteria</taxon>
        <taxon>Burkholderiales</taxon>
        <taxon>Alcaligenaceae</taxon>
        <taxon>Bordetella</taxon>
    </lineage>
</organism>
<reference evidence="2 3" key="1">
    <citation type="journal article" date="2012" name="BMC Genomics">
        <title>Comparative genomics of the classical Bordetella subspecies: the evolution and exchange of virulence-associated diversity amongst closely related pathogens.</title>
        <authorList>
            <person name="Park J."/>
            <person name="Zhang Y."/>
            <person name="Buboltz A.M."/>
            <person name="Zhang X."/>
            <person name="Schuster S.C."/>
            <person name="Ahuja U."/>
            <person name="Liu M."/>
            <person name="Miller J.F."/>
            <person name="Sebaihia M."/>
            <person name="Bentley S.D."/>
            <person name="Parkhill J."/>
            <person name="Harvill E.T."/>
        </authorList>
    </citation>
    <scope>NUCLEOTIDE SEQUENCE [LARGE SCALE GENOMIC DNA]</scope>
    <source>
        <strain evidence="2 3">253</strain>
    </source>
</reference>